<gene>
    <name evidence="2" type="ORF">ABC977_15615</name>
</gene>
<reference evidence="2 3" key="1">
    <citation type="submission" date="2024-05" db="EMBL/GenBank/DDBJ databases">
        <title>Genome Sequence and Characterization of the New Strain Purple Sulfur Bacterium of Genus Thioalkalicoccus.</title>
        <authorList>
            <person name="Bryantseva I.A."/>
            <person name="Kyndt J.A."/>
            <person name="Imhoff J.F."/>
        </authorList>
    </citation>
    <scope>NUCLEOTIDE SEQUENCE [LARGE SCALE GENOMIC DNA]</scope>
    <source>
        <strain evidence="2 3">Um2</strain>
    </source>
</reference>
<dbReference type="RefSeq" id="WP_369668216.1">
    <property type="nucleotide sequence ID" value="NZ_JBDKXB010000029.1"/>
</dbReference>
<accession>A0ABV4BH24</accession>
<dbReference type="SUPFAM" id="SSF57997">
    <property type="entry name" value="Tropomyosin"/>
    <property type="match status" value="1"/>
</dbReference>
<keyword evidence="1" id="KW-0175">Coiled coil</keyword>
<name>A0ABV4BH24_9GAMM</name>
<evidence type="ECO:0000313" key="3">
    <source>
        <dbReference type="Proteomes" id="UP001564408"/>
    </source>
</evidence>
<sequence length="76" mass="8836">MTDETENLVLTILKDIQARTKRLDDRMANLELRMTAQEQHLGTLVLSLPSIHDRVDALTRRLERVESRLELRNADP</sequence>
<evidence type="ECO:0008006" key="4">
    <source>
        <dbReference type="Google" id="ProtNLM"/>
    </source>
</evidence>
<keyword evidence="3" id="KW-1185">Reference proteome</keyword>
<feature type="coiled-coil region" evidence="1">
    <location>
        <begin position="13"/>
        <end position="75"/>
    </location>
</feature>
<evidence type="ECO:0000313" key="2">
    <source>
        <dbReference type="EMBL" id="MEY6433831.1"/>
    </source>
</evidence>
<proteinExistence type="predicted"/>
<dbReference type="EMBL" id="JBDKXB010000029">
    <property type="protein sequence ID" value="MEY6433831.1"/>
    <property type="molecule type" value="Genomic_DNA"/>
</dbReference>
<protein>
    <recommendedName>
        <fullName evidence="4">DUF904 domain-containing protein</fullName>
    </recommendedName>
</protein>
<dbReference type="Proteomes" id="UP001564408">
    <property type="component" value="Unassembled WGS sequence"/>
</dbReference>
<comment type="caution">
    <text evidence="2">The sequence shown here is derived from an EMBL/GenBank/DDBJ whole genome shotgun (WGS) entry which is preliminary data.</text>
</comment>
<evidence type="ECO:0000256" key="1">
    <source>
        <dbReference type="SAM" id="Coils"/>
    </source>
</evidence>
<organism evidence="2 3">
    <name type="scientific">Thioalkalicoccus limnaeus</name>
    <dbReference type="NCBI Taxonomy" id="120681"/>
    <lineage>
        <taxon>Bacteria</taxon>
        <taxon>Pseudomonadati</taxon>
        <taxon>Pseudomonadota</taxon>
        <taxon>Gammaproteobacteria</taxon>
        <taxon>Chromatiales</taxon>
        <taxon>Chromatiaceae</taxon>
        <taxon>Thioalkalicoccus</taxon>
    </lineage>
</organism>